<gene>
    <name evidence="2" type="ORF">CMV_017946</name>
</gene>
<evidence type="ECO:0000313" key="3">
    <source>
        <dbReference type="Proteomes" id="UP000737018"/>
    </source>
</evidence>
<dbReference type="AlphaFoldDB" id="A0A8J4QS98"/>
<sequence>MLGTWDWSPIGRRRTPPIRTTARSRSPSASPRRGRAPVGRRGRSSSYSGSPSPRKLPRRSRSRIPRRSDGSSSAPGMEGYNLGNFKFVNSWFTATAVLCCHHLGLGRLKWHFHYVAFTAKS</sequence>
<dbReference type="EMBL" id="JRKL02002943">
    <property type="protein sequence ID" value="KAF3956992.1"/>
    <property type="molecule type" value="Genomic_DNA"/>
</dbReference>
<organism evidence="2 3">
    <name type="scientific">Castanea mollissima</name>
    <name type="common">Chinese chestnut</name>
    <dbReference type="NCBI Taxonomy" id="60419"/>
    <lineage>
        <taxon>Eukaryota</taxon>
        <taxon>Viridiplantae</taxon>
        <taxon>Streptophyta</taxon>
        <taxon>Embryophyta</taxon>
        <taxon>Tracheophyta</taxon>
        <taxon>Spermatophyta</taxon>
        <taxon>Magnoliopsida</taxon>
        <taxon>eudicotyledons</taxon>
        <taxon>Gunneridae</taxon>
        <taxon>Pentapetalae</taxon>
        <taxon>rosids</taxon>
        <taxon>fabids</taxon>
        <taxon>Fagales</taxon>
        <taxon>Fagaceae</taxon>
        <taxon>Castanea</taxon>
    </lineage>
</organism>
<feature type="compositionally biased region" description="Basic residues" evidence="1">
    <location>
        <begin position="55"/>
        <end position="65"/>
    </location>
</feature>
<protein>
    <submittedName>
        <fullName evidence="2">Uncharacterized protein</fullName>
    </submittedName>
</protein>
<feature type="compositionally biased region" description="Basic residues" evidence="1">
    <location>
        <begin position="32"/>
        <end position="43"/>
    </location>
</feature>
<feature type="compositionally biased region" description="Low complexity" evidence="1">
    <location>
        <begin position="44"/>
        <end position="53"/>
    </location>
</feature>
<comment type="caution">
    <text evidence="2">The sequence shown here is derived from an EMBL/GenBank/DDBJ whole genome shotgun (WGS) entry which is preliminary data.</text>
</comment>
<accession>A0A8J4QS98</accession>
<name>A0A8J4QS98_9ROSI</name>
<proteinExistence type="predicted"/>
<reference evidence="2" key="1">
    <citation type="submission" date="2020-03" db="EMBL/GenBank/DDBJ databases">
        <title>Castanea mollissima Vanexum genome sequencing.</title>
        <authorList>
            <person name="Staton M."/>
        </authorList>
    </citation>
    <scope>NUCLEOTIDE SEQUENCE</scope>
    <source>
        <tissue evidence="2">Leaf</tissue>
    </source>
</reference>
<dbReference type="Proteomes" id="UP000737018">
    <property type="component" value="Unassembled WGS sequence"/>
</dbReference>
<evidence type="ECO:0000256" key="1">
    <source>
        <dbReference type="SAM" id="MobiDB-lite"/>
    </source>
</evidence>
<feature type="region of interest" description="Disordered" evidence="1">
    <location>
        <begin position="1"/>
        <end position="80"/>
    </location>
</feature>
<feature type="compositionally biased region" description="Low complexity" evidence="1">
    <location>
        <begin position="17"/>
        <end position="31"/>
    </location>
</feature>
<evidence type="ECO:0000313" key="2">
    <source>
        <dbReference type="EMBL" id="KAF3956992.1"/>
    </source>
</evidence>
<keyword evidence="3" id="KW-1185">Reference proteome</keyword>